<comment type="caution">
    <text evidence="1">The sequence shown here is derived from an EMBL/GenBank/DDBJ whole genome shotgun (WGS) entry which is preliminary data.</text>
</comment>
<keyword evidence="2" id="KW-1185">Reference proteome</keyword>
<evidence type="ECO:0000313" key="1">
    <source>
        <dbReference type="EMBL" id="GIN96979.1"/>
    </source>
</evidence>
<sequence>MRSYCDALPPNGWIKWTLPAFKYAVSKCSQELYQDALNTMLSDYLPKNNYQVVGAIQKFYNPKDNNGKLYFYFPIDKL</sequence>
<evidence type="ECO:0000313" key="2">
    <source>
        <dbReference type="Proteomes" id="UP000680670"/>
    </source>
</evidence>
<dbReference type="EMBL" id="BORJ01000007">
    <property type="protein sequence ID" value="GIN96979.1"/>
    <property type="molecule type" value="Genomic_DNA"/>
</dbReference>
<dbReference type="Proteomes" id="UP000680670">
    <property type="component" value="Unassembled WGS sequence"/>
</dbReference>
<reference evidence="1 2" key="1">
    <citation type="submission" date="2021-03" db="EMBL/GenBank/DDBJ databases">
        <title>Antimicrobial resistance genes in bacteria isolated from Japanese honey, and their potential for conferring macrolide and lincosamide resistance in the American foulbrood pathogen Paenibacillus larvae.</title>
        <authorList>
            <person name="Okamoto M."/>
            <person name="Kumagai M."/>
            <person name="Kanamori H."/>
            <person name="Takamatsu D."/>
        </authorList>
    </citation>
    <scope>NUCLEOTIDE SEQUENCE [LARGE SCALE GENOMIC DNA]</scope>
    <source>
        <strain evidence="1 2">J6TS1</strain>
    </source>
</reference>
<gene>
    <name evidence="1" type="ORF">J6TS1_28490</name>
</gene>
<dbReference type="SUPFAM" id="SSF55136">
    <property type="entry name" value="Probable bacterial effector-binding domain"/>
    <property type="match status" value="1"/>
</dbReference>
<protein>
    <submittedName>
        <fullName evidence="1">Uncharacterized protein</fullName>
    </submittedName>
</protein>
<dbReference type="InterPro" id="IPR011256">
    <property type="entry name" value="Reg_factor_effector_dom_sf"/>
</dbReference>
<proteinExistence type="predicted"/>
<dbReference type="Gene3D" id="3.20.80.10">
    <property type="entry name" value="Regulatory factor, effector binding domain"/>
    <property type="match status" value="1"/>
</dbReference>
<organism evidence="1 2">
    <name type="scientific">Siminovitchia terrae</name>
    <name type="common">Bacillus terrae</name>
    <dbReference type="NCBI Taxonomy" id="1914933"/>
    <lineage>
        <taxon>Bacteria</taxon>
        <taxon>Bacillati</taxon>
        <taxon>Bacillota</taxon>
        <taxon>Bacilli</taxon>
        <taxon>Bacillales</taxon>
        <taxon>Bacillaceae</taxon>
        <taxon>Siminovitchia</taxon>
    </lineage>
</organism>
<accession>A0ABQ4KYB3</accession>
<name>A0ABQ4KYB3_SIMTE</name>